<dbReference type="InterPro" id="IPR050979">
    <property type="entry name" value="LD-transpeptidase"/>
</dbReference>
<dbReference type="AlphaFoldDB" id="A0A1S8N3U0"/>
<comment type="caution">
    <text evidence="8">The sequence shown here is derived from an EMBL/GenBank/DDBJ whole genome shotgun (WGS) entry which is preliminary data.</text>
</comment>
<dbReference type="Gene3D" id="2.40.440.10">
    <property type="entry name" value="L,D-transpeptidase catalytic domain-like"/>
    <property type="match status" value="1"/>
</dbReference>
<sequence length="394" mass="44925">MKLYKNLYYNKLKYKKKFKIILLAFLFLITLTLSGIYEAYRYTKLINEFKTDFDNYNFSEANNLLLTKQIFNPFKSYMLMNDLHKYFNTKTNTISDNINNKSISSENALTQLKEIARYDIIPSKDLLNISESIDLNQDSNNNFNNGVTAFNNGQYAEAISAFKKVSSLDLNYEDSLKYLGDSKDKLKQDLLDRCDDLASNDYYTQALSLISNNSDIIGDDSDIQEKITTIKEQQQEYLNKASAASEASSRALTTVISPNNINTLNIESTTSYFIDVDLKNQKTYIYKGAADNWQLIKTCPCSTGITGEDTPTGSFSTKEKGDWFFSDKYKQGGKYWTQITGDILFHSSPFAKDKTTIVDYTLNKPSSHGCIRLSIDDAKWIYTNIPKGSKVIIK</sequence>
<dbReference type="Gene3D" id="1.25.40.10">
    <property type="entry name" value="Tetratricopeptide repeat domain"/>
    <property type="match status" value="1"/>
</dbReference>
<dbReference type="UniPathway" id="UPA00219"/>
<keyword evidence="5 6" id="KW-0961">Cell wall biogenesis/degradation</keyword>
<dbReference type="PANTHER" id="PTHR30582">
    <property type="entry name" value="L,D-TRANSPEPTIDASE"/>
    <property type="match status" value="1"/>
</dbReference>
<name>A0A1S8N3U0_CLOSA</name>
<evidence type="ECO:0000313" key="9">
    <source>
        <dbReference type="Proteomes" id="UP000191154"/>
    </source>
</evidence>
<dbReference type="GO" id="GO:0071555">
    <property type="term" value="P:cell wall organization"/>
    <property type="evidence" value="ECO:0007669"/>
    <property type="project" value="UniProtKB-UniRule"/>
</dbReference>
<keyword evidence="4 6" id="KW-0573">Peptidoglycan synthesis</keyword>
<dbReference type="EC" id="2.-.-.-" evidence="8"/>
<dbReference type="GO" id="GO:0018104">
    <property type="term" value="P:peptidoglycan-protein cross-linking"/>
    <property type="evidence" value="ECO:0007669"/>
    <property type="project" value="TreeGrafter"/>
</dbReference>
<dbReference type="CDD" id="cd16913">
    <property type="entry name" value="YkuD_like"/>
    <property type="match status" value="1"/>
</dbReference>
<dbReference type="GO" id="GO:0008360">
    <property type="term" value="P:regulation of cell shape"/>
    <property type="evidence" value="ECO:0007669"/>
    <property type="project" value="UniProtKB-UniRule"/>
</dbReference>
<evidence type="ECO:0000256" key="4">
    <source>
        <dbReference type="ARBA" id="ARBA00022984"/>
    </source>
</evidence>
<dbReference type="InterPro" id="IPR038063">
    <property type="entry name" value="Transpep_catalytic_dom"/>
</dbReference>
<comment type="pathway">
    <text evidence="1 6">Cell wall biogenesis; peptidoglycan biosynthesis.</text>
</comment>
<dbReference type="InterPro" id="IPR011990">
    <property type="entry name" value="TPR-like_helical_dom_sf"/>
</dbReference>
<feature type="domain" description="L,D-TPase catalytic" evidence="7">
    <location>
        <begin position="272"/>
        <end position="394"/>
    </location>
</feature>
<accession>A0A1S8N3U0</accession>
<keyword evidence="3 6" id="KW-0133">Cell shape</keyword>
<dbReference type="SUPFAM" id="SSF141523">
    <property type="entry name" value="L,D-transpeptidase catalytic domain-like"/>
    <property type="match status" value="1"/>
</dbReference>
<evidence type="ECO:0000256" key="6">
    <source>
        <dbReference type="PROSITE-ProRule" id="PRU01373"/>
    </source>
</evidence>
<dbReference type="GO" id="GO:0005576">
    <property type="term" value="C:extracellular region"/>
    <property type="evidence" value="ECO:0007669"/>
    <property type="project" value="TreeGrafter"/>
</dbReference>
<dbReference type="GO" id="GO:0016740">
    <property type="term" value="F:transferase activity"/>
    <property type="evidence" value="ECO:0007669"/>
    <property type="project" value="UniProtKB-KW"/>
</dbReference>
<dbReference type="PROSITE" id="PS52029">
    <property type="entry name" value="LD_TPASE"/>
    <property type="match status" value="1"/>
</dbReference>
<dbReference type="InterPro" id="IPR005490">
    <property type="entry name" value="LD_TPept_cat_dom"/>
</dbReference>
<dbReference type="PANTHER" id="PTHR30582:SF2">
    <property type="entry name" value="L,D-TRANSPEPTIDASE YCIB-RELATED"/>
    <property type="match status" value="1"/>
</dbReference>
<proteinExistence type="predicted"/>
<evidence type="ECO:0000259" key="7">
    <source>
        <dbReference type="PROSITE" id="PS52029"/>
    </source>
</evidence>
<organism evidence="8 9">
    <name type="scientific">Clostridium saccharobutylicum</name>
    <dbReference type="NCBI Taxonomy" id="169679"/>
    <lineage>
        <taxon>Bacteria</taxon>
        <taxon>Bacillati</taxon>
        <taxon>Bacillota</taxon>
        <taxon>Clostridia</taxon>
        <taxon>Eubacteriales</taxon>
        <taxon>Clostridiaceae</taxon>
        <taxon>Clostridium</taxon>
    </lineage>
</organism>
<dbReference type="STRING" id="169679.CSACC_00250"/>
<protein>
    <submittedName>
        <fullName evidence="8">Putative L,D-transpeptidase YciB</fullName>
        <ecNumber evidence="8">2.-.-.-</ecNumber>
    </submittedName>
</protein>
<evidence type="ECO:0000256" key="5">
    <source>
        <dbReference type="ARBA" id="ARBA00023316"/>
    </source>
</evidence>
<keyword evidence="2 8" id="KW-0808">Transferase</keyword>
<evidence type="ECO:0000313" key="8">
    <source>
        <dbReference type="EMBL" id="OOM11073.1"/>
    </source>
</evidence>
<feature type="active site" description="Proton donor/acceptor" evidence="6">
    <location>
        <position position="346"/>
    </location>
</feature>
<dbReference type="SUPFAM" id="SSF48452">
    <property type="entry name" value="TPR-like"/>
    <property type="match status" value="1"/>
</dbReference>
<evidence type="ECO:0000256" key="1">
    <source>
        <dbReference type="ARBA" id="ARBA00004752"/>
    </source>
</evidence>
<gene>
    <name evidence="8" type="primary">yciB_2</name>
    <name evidence="8" type="ORF">CLOSAC_26150</name>
</gene>
<evidence type="ECO:0000256" key="3">
    <source>
        <dbReference type="ARBA" id="ARBA00022960"/>
    </source>
</evidence>
<reference evidence="8 9" key="1">
    <citation type="submission" date="2016-05" db="EMBL/GenBank/DDBJ databases">
        <title>Microbial solvent formation.</title>
        <authorList>
            <person name="Poehlein A."/>
            <person name="Montoya Solano J.D."/>
            <person name="Flitsch S."/>
            <person name="Krabben P."/>
            <person name="Duerre P."/>
            <person name="Daniel R."/>
        </authorList>
    </citation>
    <scope>NUCLEOTIDE SEQUENCE [LARGE SCALE GENOMIC DNA]</scope>
    <source>
        <strain evidence="8 9">L1-8</strain>
    </source>
</reference>
<dbReference type="Proteomes" id="UP000191154">
    <property type="component" value="Unassembled WGS sequence"/>
</dbReference>
<dbReference type="RefSeq" id="WP_242949947.1">
    <property type="nucleotide sequence ID" value="NZ_LZYZ01000005.1"/>
</dbReference>
<dbReference type="EMBL" id="LZYZ01000005">
    <property type="protein sequence ID" value="OOM11073.1"/>
    <property type="molecule type" value="Genomic_DNA"/>
</dbReference>
<evidence type="ECO:0000256" key="2">
    <source>
        <dbReference type="ARBA" id="ARBA00022679"/>
    </source>
</evidence>
<dbReference type="GO" id="GO:0071972">
    <property type="term" value="F:peptidoglycan L,D-transpeptidase activity"/>
    <property type="evidence" value="ECO:0007669"/>
    <property type="project" value="TreeGrafter"/>
</dbReference>
<feature type="active site" description="Nucleophile" evidence="6">
    <location>
        <position position="370"/>
    </location>
</feature>
<dbReference type="Pfam" id="PF03734">
    <property type="entry name" value="YkuD"/>
    <property type="match status" value="1"/>
</dbReference>